<sequence>MVAKIKIGKSIRGILHYNEHKVMGGDARLILASGFAGEVENMDFEHKLKRFEHLTALKSSVKTNALHISLNFHSSENINDTKMQDIAIAYMDSIGFGDQPFLVYRHNDAAHHHIHIATTTIQRNGKPIKTHNIGRLVSEPARKKIERDFNLVIAESRKYSLEPGIKPIDQTIITYGRLPTKTSINNVLSAVIGSYKYTSLAELNAVLKLFNVVADRGNEETEMYKKKGLIYSIIDQHGEKIGVPIKSSSFYSKPTLQNLEKRYDKNSELRKPAKHDLIKRINKVLNSYQSITKNTLVSELKKEGISLILRMNEQGRIYGTTFVDHINKAVFNGSDLGKLYSANALSLMIGSFDTNKTYLKPLKRPDSYLKSSKDSSLQSNLTSIQTSSLSLGDIFGKPEIDYGPMPKKKKKKKRNQGITL</sequence>
<evidence type="ECO:0000259" key="2">
    <source>
        <dbReference type="Pfam" id="PF03432"/>
    </source>
</evidence>
<organism evidence="3 4">
    <name type="scientific">Pedobacter cryoconitis</name>
    <dbReference type="NCBI Taxonomy" id="188932"/>
    <lineage>
        <taxon>Bacteria</taxon>
        <taxon>Pseudomonadati</taxon>
        <taxon>Bacteroidota</taxon>
        <taxon>Sphingobacteriia</taxon>
        <taxon>Sphingobacteriales</taxon>
        <taxon>Sphingobacteriaceae</taxon>
        <taxon>Pedobacter</taxon>
    </lineage>
</organism>
<evidence type="ECO:0000313" key="4">
    <source>
        <dbReference type="Proteomes" id="UP000537204"/>
    </source>
</evidence>
<gene>
    <name evidence="3" type="ORF">HDE68_004177</name>
</gene>
<dbReference type="Proteomes" id="UP000537204">
    <property type="component" value="Unassembled WGS sequence"/>
</dbReference>
<evidence type="ECO:0000313" key="3">
    <source>
        <dbReference type="EMBL" id="MBB5638248.1"/>
    </source>
</evidence>
<proteinExistence type="predicted"/>
<feature type="domain" description="MobA/VirD2-like nuclease" evidence="2">
    <location>
        <begin position="20"/>
        <end position="151"/>
    </location>
</feature>
<accession>A0A7W8ZQL7</accession>
<dbReference type="AlphaFoldDB" id="A0A7W8ZQL7"/>
<dbReference type="Pfam" id="PF03432">
    <property type="entry name" value="Relaxase"/>
    <property type="match status" value="1"/>
</dbReference>
<dbReference type="RefSeq" id="WP_183884096.1">
    <property type="nucleotide sequence ID" value="NZ_JACHCE010000008.1"/>
</dbReference>
<reference evidence="3 4" key="1">
    <citation type="submission" date="2020-08" db="EMBL/GenBank/DDBJ databases">
        <title>Genomic Encyclopedia of Type Strains, Phase IV (KMG-V): Genome sequencing to study the core and pangenomes of soil and plant-associated prokaryotes.</title>
        <authorList>
            <person name="Whitman W."/>
        </authorList>
    </citation>
    <scope>NUCLEOTIDE SEQUENCE [LARGE SCALE GENOMIC DNA]</scope>
    <source>
        <strain evidence="3 4">S3M1</strain>
    </source>
</reference>
<feature type="region of interest" description="Disordered" evidence="1">
    <location>
        <begin position="394"/>
        <end position="420"/>
    </location>
</feature>
<comment type="caution">
    <text evidence="3">The sequence shown here is derived from an EMBL/GenBank/DDBJ whole genome shotgun (WGS) entry which is preliminary data.</text>
</comment>
<feature type="compositionally biased region" description="Basic residues" evidence="1">
    <location>
        <begin position="406"/>
        <end position="420"/>
    </location>
</feature>
<dbReference type="EMBL" id="JACHCE010000008">
    <property type="protein sequence ID" value="MBB5638248.1"/>
    <property type="molecule type" value="Genomic_DNA"/>
</dbReference>
<dbReference type="InterPro" id="IPR005094">
    <property type="entry name" value="Endonuclease_MobA/VirD2"/>
</dbReference>
<name>A0A7W8ZQL7_9SPHI</name>
<evidence type="ECO:0000256" key="1">
    <source>
        <dbReference type="SAM" id="MobiDB-lite"/>
    </source>
</evidence>
<protein>
    <recommendedName>
        <fullName evidence="2">MobA/VirD2-like nuclease domain-containing protein</fullName>
    </recommendedName>
</protein>